<sequence length="77" mass="9020">MAWVFKHYLYAKNKEGQERSLSIQLYLKTIKWNVIREIVGGMSICGVGCKRVDRELCWAFCMGGEKEMKVRYLKKGL</sequence>
<keyword evidence="2" id="KW-1185">Reference proteome</keyword>
<name>A0A5N6R5S8_9ROSI</name>
<gene>
    <name evidence="1" type="ORF">FH972_012595</name>
</gene>
<protein>
    <submittedName>
        <fullName evidence="1">Uncharacterized protein</fullName>
    </submittedName>
</protein>
<organism evidence="1 2">
    <name type="scientific">Carpinus fangiana</name>
    <dbReference type="NCBI Taxonomy" id="176857"/>
    <lineage>
        <taxon>Eukaryota</taxon>
        <taxon>Viridiplantae</taxon>
        <taxon>Streptophyta</taxon>
        <taxon>Embryophyta</taxon>
        <taxon>Tracheophyta</taxon>
        <taxon>Spermatophyta</taxon>
        <taxon>Magnoliopsida</taxon>
        <taxon>eudicotyledons</taxon>
        <taxon>Gunneridae</taxon>
        <taxon>Pentapetalae</taxon>
        <taxon>rosids</taxon>
        <taxon>fabids</taxon>
        <taxon>Fagales</taxon>
        <taxon>Betulaceae</taxon>
        <taxon>Carpinus</taxon>
    </lineage>
</organism>
<dbReference type="EMBL" id="CM017325">
    <property type="protein sequence ID" value="KAE8055773.1"/>
    <property type="molecule type" value="Genomic_DNA"/>
</dbReference>
<evidence type="ECO:0000313" key="2">
    <source>
        <dbReference type="Proteomes" id="UP000327013"/>
    </source>
</evidence>
<proteinExistence type="predicted"/>
<evidence type="ECO:0000313" key="1">
    <source>
        <dbReference type="EMBL" id="KAE8055773.1"/>
    </source>
</evidence>
<dbReference type="AlphaFoldDB" id="A0A5N6R5S8"/>
<reference evidence="1 2" key="1">
    <citation type="submission" date="2019-06" db="EMBL/GenBank/DDBJ databases">
        <title>A chromosomal-level reference genome of Carpinus fangiana (Coryloideae, Betulaceae).</title>
        <authorList>
            <person name="Yang X."/>
            <person name="Wang Z."/>
            <person name="Zhang L."/>
            <person name="Hao G."/>
            <person name="Liu J."/>
            <person name="Yang Y."/>
        </authorList>
    </citation>
    <scope>NUCLEOTIDE SEQUENCE [LARGE SCALE GENOMIC DNA]</scope>
    <source>
        <strain evidence="1">Cfa_2016G</strain>
        <tissue evidence="1">Leaf</tissue>
    </source>
</reference>
<dbReference type="Proteomes" id="UP000327013">
    <property type="component" value="Chromosome 5"/>
</dbReference>
<accession>A0A5N6R5S8</accession>